<sequence>MKPILVPSCREVGKKKKQRSRVAMLLRLVRRNTMAAILFSSPELTRGSSF</sequence>
<protein>
    <submittedName>
        <fullName evidence="1">Uncharacterized protein</fullName>
    </submittedName>
</protein>
<proteinExistence type="predicted"/>
<evidence type="ECO:0000313" key="2">
    <source>
        <dbReference type="Proteomes" id="UP000694240"/>
    </source>
</evidence>
<accession>A0A8T2ESC9</accession>
<reference evidence="1 2" key="1">
    <citation type="submission" date="2020-12" db="EMBL/GenBank/DDBJ databases">
        <title>Concerted genomic and epigenomic changes stabilize Arabidopsis allopolyploids.</title>
        <authorList>
            <person name="Chen Z."/>
        </authorList>
    </citation>
    <scope>NUCLEOTIDE SEQUENCE [LARGE SCALE GENOMIC DNA]</scope>
    <source>
        <strain evidence="1">Allo738</strain>
        <tissue evidence="1">Leaf</tissue>
    </source>
</reference>
<keyword evidence="2" id="KW-1185">Reference proteome</keyword>
<organism evidence="1 2">
    <name type="scientific">Arabidopsis thaliana x Arabidopsis arenosa</name>
    <dbReference type="NCBI Taxonomy" id="1240361"/>
    <lineage>
        <taxon>Eukaryota</taxon>
        <taxon>Viridiplantae</taxon>
        <taxon>Streptophyta</taxon>
        <taxon>Embryophyta</taxon>
        <taxon>Tracheophyta</taxon>
        <taxon>Spermatophyta</taxon>
        <taxon>Magnoliopsida</taxon>
        <taxon>eudicotyledons</taxon>
        <taxon>Gunneridae</taxon>
        <taxon>Pentapetalae</taxon>
        <taxon>rosids</taxon>
        <taxon>malvids</taxon>
        <taxon>Brassicales</taxon>
        <taxon>Brassicaceae</taxon>
        <taxon>Camelineae</taxon>
        <taxon>Arabidopsis</taxon>
    </lineage>
</organism>
<name>A0A8T2ESC9_9BRAS</name>
<evidence type="ECO:0000313" key="1">
    <source>
        <dbReference type="EMBL" id="KAG7625514.1"/>
    </source>
</evidence>
<dbReference type="AlphaFoldDB" id="A0A8T2ESC9"/>
<dbReference type="Proteomes" id="UP000694240">
    <property type="component" value="Chromosome 3"/>
</dbReference>
<comment type="caution">
    <text evidence="1">The sequence shown here is derived from an EMBL/GenBank/DDBJ whole genome shotgun (WGS) entry which is preliminary data.</text>
</comment>
<dbReference type="EMBL" id="JAEFBK010000003">
    <property type="protein sequence ID" value="KAG7625514.1"/>
    <property type="molecule type" value="Genomic_DNA"/>
</dbReference>
<gene>
    <name evidence="1" type="ORF">ISN45_At03g017430</name>
</gene>